<sequence length="153" mass="17679">MHYKQLEAILWSIAFPGFGQFLNRDLIKGLTFLVLEIVINLCSSFNRAIIFSFNGEITKAIEVTNYQWLMFYPCVYMFGIWDAYKYSHPDVKPLAFLPFVISAYFVTVGLIYSSKIKIMGMILGPVWMPIIFLLPGLVIGFLLRKIILVRTHQ</sequence>
<accession>A0ABY4GUS7</accession>
<protein>
    <recommendedName>
        <fullName evidence="4">Spore germination protein</fullName>
    </recommendedName>
</protein>
<evidence type="ECO:0008006" key="4">
    <source>
        <dbReference type="Google" id="ProtNLM"/>
    </source>
</evidence>
<gene>
    <name evidence="2" type="ORF">MUO14_13925</name>
</gene>
<dbReference type="Proteomes" id="UP000831880">
    <property type="component" value="Chromosome"/>
</dbReference>
<keyword evidence="1" id="KW-0812">Transmembrane</keyword>
<keyword evidence="1" id="KW-1133">Transmembrane helix</keyword>
<evidence type="ECO:0000313" key="2">
    <source>
        <dbReference type="EMBL" id="UOQ91650.1"/>
    </source>
</evidence>
<feature type="transmembrane region" description="Helical" evidence="1">
    <location>
        <begin position="93"/>
        <end position="112"/>
    </location>
</feature>
<name>A0ABY4GUS7_9BACI</name>
<proteinExistence type="predicted"/>
<evidence type="ECO:0000256" key="1">
    <source>
        <dbReference type="SAM" id="Phobius"/>
    </source>
</evidence>
<feature type="transmembrane region" description="Helical" evidence="1">
    <location>
        <begin position="118"/>
        <end position="143"/>
    </location>
</feature>
<feature type="transmembrane region" description="Helical" evidence="1">
    <location>
        <begin position="30"/>
        <end position="53"/>
    </location>
</feature>
<keyword evidence="1" id="KW-0472">Membrane</keyword>
<keyword evidence="3" id="KW-1185">Reference proteome</keyword>
<dbReference type="RefSeq" id="WP_244751261.1">
    <property type="nucleotide sequence ID" value="NZ_CP095074.1"/>
</dbReference>
<dbReference type="EMBL" id="CP095074">
    <property type="protein sequence ID" value="UOQ91650.1"/>
    <property type="molecule type" value="Genomic_DNA"/>
</dbReference>
<feature type="transmembrane region" description="Helical" evidence="1">
    <location>
        <begin position="65"/>
        <end position="81"/>
    </location>
</feature>
<evidence type="ECO:0000313" key="3">
    <source>
        <dbReference type="Proteomes" id="UP000831880"/>
    </source>
</evidence>
<reference evidence="2 3" key="1">
    <citation type="submission" date="2022-04" db="EMBL/GenBank/DDBJ databases">
        <title>Halobacillus sp. isolated from saltern.</title>
        <authorList>
            <person name="Won M."/>
            <person name="Lee C.-M."/>
            <person name="Woen H.-Y."/>
            <person name="Kwon S.-W."/>
        </authorList>
    </citation>
    <scope>NUCLEOTIDE SEQUENCE [LARGE SCALE GENOMIC DNA]</scope>
    <source>
        <strain evidence="2 3">SSTM10-2</strain>
    </source>
</reference>
<organism evidence="2 3">
    <name type="scientific">Halobacillus shinanisalinarum</name>
    <dbReference type="NCBI Taxonomy" id="2932258"/>
    <lineage>
        <taxon>Bacteria</taxon>
        <taxon>Bacillati</taxon>
        <taxon>Bacillota</taxon>
        <taxon>Bacilli</taxon>
        <taxon>Bacillales</taxon>
        <taxon>Bacillaceae</taxon>
        <taxon>Halobacillus</taxon>
    </lineage>
</organism>